<dbReference type="AlphaFoldDB" id="A0A7W8AJV8"/>
<accession>A0A7W8AJV8</accession>
<evidence type="ECO:0000259" key="1">
    <source>
        <dbReference type="Pfam" id="PF25181"/>
    </source>
</evidence>
<dbReference type="Pfam" id="PF25181">
    <property type="entry name" value="Phage_Bbp19"/>
    <property type="match status" value="1"/>
</dbReference>
<evidence type="ECO:0000313" key="3">
    <source>
        <dbReference type="Proteomes" id="UP000531231"/>
    </source>
</evidence>
<protein>
    <submittedName>
        <fullName evidence="2">Prophage tail gpP-like protein</fullName>
    </submittedName>
</protein>
<comment type="caution">
    <text evidence="2">The sequence shown here is derived from an EMBL/GenBank/DDBJ whole genome shotgun (WGS) entry which is preliminary data.</text>
</comment>
<evidence type="ECO:0000313" key="2">
    <source>
        <dbReference type="EMBL" id="MBB5090611.1"/>
    </source>
</evidence>
<name>A0A7W8AJV8_9HYPH</name>
<sequence>MTWRNVSKTRQILPAQTEQQLHAAYLEVFGKHTEAAQIVLADLAAQTGFYMVEPPDADLSLYQAGYSAGQRAAFGRLFHFLSLSDEQLRALEEAARAEAEHL</sequence>
<feature type="domain" description="Bbp19-like phage" evidence="1">
    <location>
        <begin position="27"/>
        <end position="92"/>
    </location>
</feature>
<dbReference type="Proteomes" id="UP000531231">
    <property type="component" value="Unassembled WGS sequence"/>
</dbReference>
<dbReference type="EMBL" id="JACHIL010000002">
    <property type="protein sequence ID" value="MBB5090611.1"/>
    <property type="molecule type" value="Genomic_DNA"/>
</dbReference>
<keyword evidence="3" id="KW-1185">Reference proteome</keyword>
<gene>
    <name evidence="2" type="ORF">HNQ68_001135</name>
</gene>
<dbReference type="InterPro" id="IPR057447">
    <property type="entry name" value="Bbp19-like_phage"/>
</dbReference>
<organism evidence="2 3">
    <name type="scientific">Pseudochrobactrum saccharolyticum</name>
    <dbReference type="NCBI Taxonomy" id="354352"/>
    <lineage>
        <taxon>Bacteria</taxon>
        <taxon>Pseudomonadati</taxon>
        <taxon>Pseudomonadota</taxon>
        <taxon>Alphaproteobacteria</taxon>
        <taxon>Hyphomicrobiales</taxon>
        <taxon>Brucellaceae</taxon>
        <taxon>Pseudochrobactrum</taxon>
    </lineage>
</organism>
<proteinExistence type="predicted"/>
<reference evidence="2 3" key="1">
    <citation type="submission" date="2020-08" db="EMBL/GenBank/DDBJ databases">
        <title>Genomic Encyclopedia of Type Strains, Phase IV (KMG-IV): sequencing the most valuable type-strain genomes for metagenomic binning, comparative biology and taxonomic classification.</title>
        <authorList>
            <person name="Goeker M."/>
        </authorList>
    </citation>
    <scope>NUCLEOTIDE SEQUENCE [LARGE SCALE GENOMIC DNA]</scope>
    <source>
        <strain evidence="2 3">DSM 25620</strain>
    </source>
</reference>
<dbReference type="RefSeq" id="WP_116088206.1">
    <property type="nucleotide sequence ID" value="NZ_JACHIL010000002.1"/>
</dbReference>